<dbReference type="SMR" id="A0A286TXV9"/>
<name>A0A286TXV9_9BACT</name>
<dbReference type="AlphaFoldDB" id="A0A286TXV9"/>
<dbReference type="InterPro" id="IPR013022">
    <property type="entry name" value="Xyl_isomerase-like_TIM-brl"/>
</dbReference>
<comment type="caution">
    <text evidence="2">The sequence shown here is derived from an EMBL/GenBank/DDBJ whole genome shotgun (WGS) entry which is preliminary data.</text>
</comment>
<dbReference type="InterPro" id="IPR036237">
    <property type="entry name" value="Xyl_isomerase-like_sf"/>
</dbReference>
<dbReference type="Pfam" id="PF01261">
    <property type="entry name" value="AP_endonuc_2"/>
    <property type="match status" value="1"/>
</dbReference>
<dbReference type="InterPro" id="IPR050312">
    <property type="entry name" value="IolE/XylAMocC-like"/>
</dbReference>
<accession>A0A286TXV9</accession>
<evidence type="ECO:0000313" key="2">
    <source>
        <dbReference type="EMBL" id="GAX60739.1"/>
    </source>
</evidence>
<organism evidence="2 3">
    <name type="scientific">Candidatus Scalindua japonica</name>
    <dbReference type="NCBI Taxonomy" id="1284222"/>
    <lineage>
        <taxon>Bacteria</taxon>
        <taxon>Pseudomonadati</taxon>
        <taxon>Planctomycetota</taxon>
        <taxon>Candidatus Brocadiia</taxon>
        <taxon>Candidatus Brocadiales</taxon>
        <taxon>Candidatus Scalinduaceae</taxon>
        <taxon>Candidatus Scalindua</taxon>
    </lineage>
</organism>
<reference evidence="3" key="1">
    <citation type="journal article" date="2017" name="Environ. Microbiol. Rep.">
        <title>Genetic Diversity of Marine Anaerobic Ammonium-Oxidizing Bacteria as Revealed by Genomic and Proteomic Analyses of 'Candidatus Scalindua japonica'.</title>
        <authorList>
            <person name="Oshiki M."/>
            <person name="Mizuto K."/>
            <person name="Kimura Z."/>
            <person name="Kindaichi T."/>
            <person name="Satoh H."/>
            <person name="Okabe S."/>
        </authorList>
    </citation>
    <scope>NUCLEOTIDE SEQUENCE [LARGE SCALE GENOMIC DNA]</scope>
    <source>
        <strain evidence="3">husup-a2</strain>
    </source>
</reference>
<proteinExistence type="predicted"/>
<dbReference type="SUPFAM" id="SSF51658">
    <property type="entry name" value="Xylose isomerase-like"/>
    <property type="match status" value="1"/>
</dbReference>
<protein>
    <submittedName>
        <fullName evidence="2">TIM barrel</fullName>
    </submittedName>
</protein>
<dbReference type="Proteomes" id="UP000218542">
    <property type="component" value="Unassembled WGS sequence"/>
</dbReference>
<dbReference type="EMBL" id="BAOS01000014">
    <property type="protein sequence ID" value="GAX60739.1"/>
    <property type="molecule type" value="Genomic_DNA"/>
</dbReference>
<sequence>MRHEAKPEIITINLNPGLFPAYPLERTQRIRLSTLNYVTAELFYNMIKQRTGIVLESFRLRIKDGINVASTLGFKGIQIDATQREIAPENISQTGRRELKRILDMNRLCICALRGELGAGFTNHNEFDYIIQRTKEIINLALDLQTAIITVQIGSIPTDQGTTHWHALNTALSEIGQHAENYGCRLAVKASYVNYSTLKDFLKSLHTDGVKVIYDPASLMTNNLDPIKGVYELHEYIVHTNLWDTRQTEEGRQIEVPIGDGIIPVEEFASSLDSTGYYGFYVINSKTMQNPVESIKKSKEFLDRF</sequence>
<evidence type="ECO:0000259" key="1">
    <source>
        <dbReference type="Pfam" id="PF01261"/>
    </source>
</evidence>
<dbReference type="Gene3D" id="3.20.20.150">
    <property type="entry name" value="Divalent-metal-dependent TIM barrel enzymes"/>
    <property type="match status" value="1"/>
</dbReference>
<evidence type="ECO:0000313" key="3">
    <source>
        <dbReference type="Proteomes" id="UP000218542"/>
    </source>
</evidence>
<dbReference type="PANTHER" id="PTHR12110:SF41">
    <property type="entry name" value="INOSOSE DEHYDRATASE"/>
    <property type="match status" value="1"/>
</dbReference>
<keyword evidence="3" id="KW-1185">Reference proteome</keyword>
<gene>
    <name evidence="2" type="ORF">SCALIN_C14_0002</name>
</gene>
<dbReference type="PANTHER" id="PTHR12110">
    <property type="entry name" value="HYDROXYPYRUVATE ISOMERASE"/>
    <property type="match status" value="1"/>
</dbReference>
<feature type="domain" description="Xylose isomerase-like TIM barrel" evidence="1">
    <location>
        <begin position="68"/>
        <end position="304"/>
    </location>
</feature>